<dbReference type="EMBL" id="MN739051">
    <property type="protein sequence ID" value="QHS86124.1"/>
    <property type="molecule type" value="Genomic_DNA"/>
</dbReference>
<sequence length="105" mass="11649">MSAPPPLNLGPRVYEPFYGCSNITWDPETRILSLWTYPLTPMLGTPHDPVGHFISDYNNPSSCELVKRSVLYQLLAAVCHTRTDIHAMLLGLINTGNLPVKLSAE</sequence>
<protein>
    <submittedName>
        <fullName evidence="1">Uncharacterized protein</fullName>
    </submittedName>
</protein>
<evidence type="ECO:0000313" key="1">
    <source>
        <dbReference type="EMBL" id="QHS86124.1"/>
    </source>
</evidence>
<organism evidence="1">
    <name type="scientific">viral metagenome</name>
    <dbReference type="NCBI Taxonomy" id="1070528"/>
    <lineage>
        <taxon>unclassified sequences</taxon>
        <taxon>metagenomes</taxon>
        <taxon>organismal metagenomes</taxon>
    </lineage>
</organism>
<dbReference type="AlphaFoldDB" id="A0A6C0B2T6"/>
<reference evidence="1" key="1">
    <citation type="journal article" date="2020" name="Nature">
        <title>Giant virus diversity and host interactions through global metagenomics.</title>
        <authorList>
            <person name="Schulz F."/>
            <person name="Roux S."/>
            <person name="Paez-Espino D."/>
            <person name="Jungbluth S."/>
            <person name="Walsh D.A."/>
            <person name="Denef V.J."/>
            <person name="McMahon K.D."/>
            <person name="Konstantinidis K.T."/>
            <person name="Eloe-Fadrosh E.A."/>
            <person name="Kyrpides N.C."/>
            <person name="Woyke T."/>
        </authorList>
    </citation>
    <scope>NUCLEOTIDE SEQUENCE</scope>
    <source>
        <strain evidence="1">GVMAG-M-3300009185-7</strain>
    </source>
</reference>
<name>A0A6C0B2T6_9ZZZZ</name>
<proteinExistence type="predicted"/>
<accession>A0A6C0B2T6</accession>